<dbReference type="PANTHER" id="PTHR43209">
    <property type="entry name" value="TRNA SULFURTRANSFERASE"/>
    <property type="match status" value="1"/>
</dbReference>
<dbReference type="GO" id="GO:0005829">
    <property type="term" value="C:cytosol"/>
    <property type="evidence" value="ECO:0007669"/>
    <property type="project" value="TreeGrafter"/>
</dbReference>
<sequence>MHYDMLLLRFGEFTLKGKNRARFEKAVLNHVKLLLKPFPGTSLRKEFGRIYVVLGGESYEQIIQVLQKVFGITTISPVKMAPVELDTIIETAVALMRELNPTEGTTFKVNARRVWKGFAHSSHEMNHLIGSPVLREFPVLKVDVRQPDIELRVEVREQTAYIFSDIITAVGGYPLGTNGKAMLLLSGGIDSPVAGWSSMRRGLEIECVHFYSYPFTSERAKEKVIDLARVLAGYAGRIKIHLVPFTEVQTAFTRTGQDNLIITLMRRSMLRIATMLAEREGALALVTGDSLGQVASQTLSSMNVIGRSTELPLLRPLVMMDKQEITEIAKQIGTYDLSILPYEDCCTLFVPKSPTTNPNLWVVQKIEASIRDLNTLLEQAVATTETVVLEADGAIEGRKEEVVQEDWF</sequence>
<evidence type="ECO:0000256" key="12">
    <source>
        <dbReference type="ARBA" id="ARBA00058382"/>
    </source>
</evidence>
<dbReference type="CDD" id="cd11716">
    <property type="entry name" value="THUMP_ThiI"/>
    <property type="match status" value="1"/>
</dbReference>
<evidence type="ECO:0000256" key="5">
    <source>
        <dbReference type="ARBA" id="ARBA00022679"/>
    </source>
</evidence>
<reference evidence="21 22" key="1">
    <citation type="submission" date="2018-01" db="EMBL/GenBank/DDBJ databases">
        <title>Bacillales members from the olive rhizosphere are effective biological control agents against Verticillium dahliae.</title>
        <authorList>
            <person name="Gomez-Lama C."/>
            <person name="Legarda G."/>
            <person name="Ruano-Rosa D."/>
            <person name="Pizarro-Tobias P."/>
            <person name="Valverde-Corredor A."/>
            <person name="Niqui J.L."/>
            <person name="Trivino J.C."/>
            <person name="Roca A."/>
            <person name="Mercado-Blanco J."/>
        </authorList>
    </citation>
    <scope>NUCLEOTIDE SEQUENCE [LARGE SCALE GENOMIC DNA]</scope>
    <source>
        <strain evidence="21 22">PIC167</strain>
    </source>
</reference>
<name>A0A4U2PUE4_9BACL</name>
<dbReference type="Gene3D" id="3.30.2130.30">
    <property type="match status" value="1"/>
</dbReference>
<evidence type="ECO:0000256" key="16">
    <source>
        <dbReference type="ARBA" id="ARBA00075337"/>
    </source>
</evidence>
<feature type="binding site" evidence="19">
    <location>
        <position position="297"/>
    </location>
    <ligand>
        <name>ATP</name>
        <dbReference type="ChEBI" id="CHEBI:30616"/>
    </ligand>
</feature>
<feature type="binding site" evidence="19">
    <location>
        <position position="266"/>
    </location>
    <ligand>
        <name>ATP</name>
        <dbReference type="ChEBI" id="CHEBI:30616"/>
    </ligand>
</feature>
<accession>A0A4U2PUE4</accession>
<keyword evidence="6 19" id="KW-0547">Nucleotide-binding</keyword>
<keyword evidence="7 19" id="KW-0067">ATP-binding</keyword>
<dbReference type="InterPro" id="IPR049962">
    <property type="entry name" value="THUMP_ThiI"/>
</dbReference>
<evidence type="ECO:0000256" key="8">
    <source>
        <dbReference type="ARBA" id="ARBA00022884"/>
    </source>
</evidence>
<dbReference type="GO" id="GO:0004810">
    <property type="term" value="F:CCA tRNA nucleotidyltransferase activity"/>
    <property type="evidence" value="ECO:0007669"/>
    <property type="project" value="InterPro"/>
</dbReference>
<evidence type="ECO:0000256" key="14">
    <source>
        <dbReference type="ARBA" id="ARBA00066827"/>
    </source>
</evidence>
<comment type="similarity">
    <text evidence="13 19">Belongs to the ThiI family.</text>
</comment>
<evidence type="ECO:0000256" key="17">
    <source>
        <dbReference type="ARBA" id="ARBA00077849"/>
    </source>
</evidence>
<comment type="caution">
    <text evidence="21">The sequence shown here is derived from an EMBL/GenBank/DDBJ whole genome shotgun (WGS) entry which is preliminary data.</text>
</comment>
<evidence type="ECO:0000259" key="20">
    <source>
        <dbReference type="PROSITE" id="PS51165"/>
    </source>
</evidence>
<dbReference type="InterPro" id="IPR004114">
    <property type="entry name" value="THUMP_dom"/>
</dbReference>
<dbReference type="InterPro" id="IPR014729">
    <property type="entry name" value="Rossmann-like_a/b/a_fold"/>
</dbReference>
<dbReference type="GO" id="GO:0005524">
    <property type="term" value="F:ATP binding"/>
    <property type="evidence" value="ECO:0007669"/>
    <property type="project" value="UniProtKB-UniRule"/>
</dbReference>
<dbReference type="InterPro" id="IPR049961">
    <property type="entry name" value="ThiI_N"/>
</dbReference>
<evidence type="ECO:0000256" key="13">
    <source>
        <dbReference type="ARBA" id="ARBA00061472"/>
    </source>
</evidence>
<dbReference type="InterPro" id="IPR050102">
    <property type="entry name" value="tRNA_sulfurtransferase_ThiI"/>
</dbReference>
<keyword evidence="5 19" id="KW-0808">Transferase</keyword>
<feature type="binding site" evidence="19">
    <location>
        <begin position="209"/>
        <end position="210"/>
    </location>
    <ligand>
        <name>ATP</name>
        <dbReference type="ChEBI" id="CHEBI:30616"/>
    </ligand>
</feature>
<dbReference type="SUPFAM" id="SSF52402">
    <property type="entry name" value="Adenine nucleotide alpha hydrolases-like"/>
    <property type="match status" value="1"/>
</dbReference>
<evidence type="ECO:0000256" key="9">
    <source>
        <dbReference type="ARBA" id="ARBA00022977"/>
    </source>
</evidence>
<feature type="domain" description="THUMP" evidence="20">
    <location>
        <begin position="60"/>
        <end position="166"/>
    </location>
</feature>
<evidence type="ECO:0000256" key="2">
    <source>
        <dbReference type="ARBA" id="ARBA00004948"/>
    </source>
</evidence>
<comment type="function">
    <text evidence="12 19">Catalyzes the ATP-dependent transfer of a sulfur to tRNA to produce 4-thiouridine in position 8 of tRNAs, which functions as a near-UV photosensor. Also catalyzes the transfer of sulfur to the sulfur carrier protein ThiS, forming ThiS-thiocarboxylate. This is a step in the synthesis of thiazole, in the thiamine biosynthesis pathway. The sulfur is donated as persulfide by IscS.</text>
</comment>
<dbReference type="Pfam" id="PF02568">
    <property type="entry name" value="ThiI"/>
    <property type="match status" value="1"/>
</dbReference>
<proteinExistence type="inferred from homology"/>
<dbReference type="RefSeq" id="WP_137063795.1">
    <property type="nucleotide sequence ID" value="NZ_PNXQ01000016.1"/>
</dbReference>
<dbReference type="InterPro" id="IPR003720">
    <property type="entry name" value="tRNA_STrfase"/>
</dbReference>
<dbReference type="AlphaFoldDB" id="A0A4U2PUE4"/>
<evidence type="ECO:0000256" key="15">
    <source>
        <dbReference type="ARBA" id="ARBA00071867"/>
    </source>
</evidence>
<dbReference type="HAMAP" id="MF_00021">
    <property type="entry name" value="ThiI"/>
    <property type="match status" value="1"/>
</dbReference>
<dbReference type="Pfam" id="PF02926">
    <property type="entry name" value="THUMP"/>
    <property type="match status" value="1"/>
</dbReference>
<gene>
    <name evidence="19" type="primary">thiI</name>
    <name evidence="21" type="ORF">C1I60_23045</name>
</gene>
<dbReference type="Pfam" id="PF22025">
    <property type="entry name" value="ThiI_fer"/>
    <property type="match status" value="1"/>
</dbReference>
<evidence type="ECO:0000256" key="18">
    <source>
        <dbReference type="ARBA" id="ARBA00080570"/>
    </source>
</evidence>
<dbReference type="Gene3D" id="3.40.50.620">
    <property type="entry name" value="HUPs"/>
    <property type="match status" value="1"/>
</dbReference>
<dbReference type="FunFam" id="3.40.50.620:FF:000053">
    <property type="entry name" value="Probable tRNA sulfurtransferase"/>
    <property type="match status" value="1"/>
</dbReference>
<evidence type="ECO:0000256" key="4">
    <source>
        <dbReference type="ARBA" id="ARBA00022555"/>
    </source>
</evidence>
<evidence type="ECO:0000256" key="7">
    <source>
        <dbReference type="ARBA" id="ARBA00022840"/>
    </source>
</evidence>
<keyword evidence="4 19" id="KW-0820">tRNA-binding</keyword>
<dbReference type="InterPro" id="IPR020536">
    <property type="entry name" value="ThiI_AANH"/>
</dbReference>
<protein>
    <recommendedName>
        <fullName evidence="15 19">Probable tRNA sulfurtransferase</fullName>
        <ecNumber evidence="14 19">2.8.1.4</ecNumber>
    </recommendedName>
    <alternativeName>
        <fullName evidence="16 19">Sulfur carrier protein ThiS sulfurtransferase</fullName>
    </alternativeName>
    <alternativeName>
        <fullName evidence="17 19">Thiamine biosynthesis protein ThiI</fullName>
    </alternativeName>
    <alternativeName>
        <fullName evidence="18 19">tRNA 4-thiouridine synthase</fullName>
    </alternativeName>
</protein>
<organism evidence="21 22">
    <name type="scientific">Paenibacillus terrae</name>
    <dbReference type="NCBI Taxonomy" id="159743"/>
    <lineage>
        <taxon>Bacteria</taxon>
        <taxon>Bacillati</taxon>
        <taxon>Bacillota</taxon>
        <taxon>Bacilli</taxon>
        <taxon>Bacillales</taxon>
        <taxon>Paenibacillaceae</taxon>
        <taxon>Paenibacillus</taxon>
    </lineage>
</organism>
<dbReference type="EMBL" id="PNXQ01000016">
    <property type="protein sequence ID" value="TKH42170.1"/>
    <property type="molecule type" value="Genomic_DNA"/>
</dbReference>
<dbReference type="EC" id="2.8.1.4" evidence="14 19"/>
<dbReference type="Proteomes" id="UP000308114">
    <property type="component" value="Unassembled WGS sequence"/>
</dbReference>
<dbReference type="PANTHER" id="PTHR43209:SF1">
    <property type="entry name" value="TRNA SULFURTRANSFERASE"/>
    <property type="match status" value="1"/>
</dbReference>
<evidence type="ECO:0000256" key="3">
    <source>
        <dbReference type="ARBA" id="ARBA00022490"/>
    </source>
</evidence>
<dbReference type="CDD" id="cd01712">
    <property type="entry name" value="PPase_ThiI"/>
    <property type="match status" value="1"/>
</dbReference>
<dbReference type="GO" id="GO:0002937">
    <property type="term" value="P:tRNA 4-thiouridine biosynthesis"/>
    <property type="evidence" value="ECO:0007669"/>
    <property type="project" value="TreeGrafter"/>
</dbReference>
<dbReference type="GO" id="GO:0052837">
    <property type="term" value="P:thiazole biosynthetic process"/>
    <property type="evidence" value="ECO:0007669"/>
    <property type="project" value="TreeGrafter"/>
</dbReference>
<dbReference type="GO" id="GO:0140741">
    <property type="term" value="F:tRNA-uracil-4 sulfurtransferase activity"/>
    <property type="evidence" value="ECO:0007669"/>
    <property type="project" value="UniProtKB-EC"/>
</dbReference>
<keyword evidence="3 19" id="KW-0963">Cytoplasm</keyword>
<keyword evidence="8 19" id="KW-0694">RNA-binding</keyword>
<comment type="catalytic activity">
    <reaction evidence="10 19">
        <text>[ThiI sulfur-carrier protein]-S-sulfanyl-L-cysteine + a uridine in tRNA + 2 reduced [2Fe-2S]-[ferredoxin] + ATP + H(+) = [ThiI sulfur-carrier protein]-L-cysteine + a 4-thiouridine in tRNA + 2 oxidized [2Fe-2S]-[ferredoxin] + AMP + diphosphate</text>
        <dbReference type="Rhea" id="RHEA:24176"/>
        <dbReference type="Rhea" id="RHEA-COMP:10000"/>
        <dbReference type="Rhea" id="RHEA-COMP:10001"/>
        <dbReference type="Rhea" id="RHEA-COMP:13337"/>
        <dbReference type="Rhea" id="RHEA-COMP:13338"/>
        <dbReference type="Rhea" id="RHEA-COMP:13339"/>
        <dbReference type="Rhea" id="RHEA-COMP:13340"/>
        <dbReference type="ChEBI" id="CHEBI:15378"/>
        <dbReference type="ChEBI" id="CHEBI:29950"/>
        <dbReference type="ChEBI" id="CHEBI:30616"/>
        <dbReference type="ChEBI" id="CHEBI:33019"/>
        <dbReference type="ChEBI" id="CHEBI:33737"/>
        <dbReference type="ChEBI" id="CHEBI:33738"/>
        <dbReference type="ChEBI" id="CHEBI:61963"/>
        <dbReference type="ChEBI" id="CHEBI:65315"/>
        <dbReference type="ChEBI" id="CHEBI:136798"/>
        <dbReference type="ChEBI" id="CHEBI:456215"/>
        <dbReference type="EC" id="2.8.1.4"/>
    </reaction>
</comment>
<evidence type="ECO:0000313" key="22">
    <source>
        <dbReference type="Proteomes" id="UP000308114"/>
    </source>
</evidence>
<evidence type="ECO:0000256" key="11">
    <source>
        <dbReference type="ARBA" id="ARBA00052330"/>
    </source>
</evidence>
<dbReference type="SUPFAM" id="SSF143437">
    <property type="entry name" value="THUMP domain-like"/>
    <property type="match status" value="1"/>
</dbReference>
<evidence type="ECO:0000256" key="10">
    <source>
        <dbReference type="ARBA" id="ARBA00050570"/>
    </source>
</evidence>
<dbReference type="UniPathway" id="UPA00060"/>
<feature type="binding site" evidence="19">
    <location>
        <begin position="184"/>
        <end position="185"/>
    </location>
    <ligand>
        <name>ATP</name>
        <dbReference type="ChEBI" id="CHEBI:30616"/>
    </ligand>
</feature>
<keyword evidence="9 19" id="KW-0784">Thiamine biosynthesis</keyword>
<evidence type="ECO:0000256" key="19">
    <source>
        <dbReference type="HAMAP-Rule" id="MF_00021"/>
    </source>
</evidence>
<evidence type="ECO:0000256" key="1">
    <source>
        <dbReference type="ARBA" id="ARBA00004496"/>
    </source>
</evidence>
<dbReference type="InterPro" id="IPR054173">
    <property type="entry name" value="ThiI_fer"/>
</dbReference>
<dbReference type="GO" id="GO:0000049">
    <property type="term" value="F:tRNA binding"/>
    <property type="evidence" value="ECO:0007669"/>
    <property type="project" value="UniProtKB-UniRule"/>
</dbReference>
<dbReference type="GO" id="GO:0009229">
    <property type="term" value="P:thiamine diphosphate biosynthetic process"/>
    <property type="evidence" value="ECO:0007669"/>
    <property type="project" value="UniProtKB-UniRule"/>
</dbReference>
<comment type="subcellular location">
    <subcellularLocation>
        <location evidence="1 19">Cytoplasm</location>
    </subcellularLocation>
</comment>
<dbReference type="NCBIfam" id="TIGR00342">
    <property type="entry name" value="tRNA uracil 4-sulfurtransferase ThiI"/>
    <property type="match status" value="1"/>
</dbReference>
<dbReference type="GO" id="GO:0009228">
    <property type="term" value="P:thiamine biosynthetic process"/>
    <property type="evidence" value="ECO:0007669"/>
    <property type="project" value="UniProtKB-KW"/>
</dbReference>
<feature type="binding site" evidence="19">
    <location>
        <position position="288"/>
    </location>
    <ligand>
        <name>ATP</name>
        <dbReference type="ChEBI" id="CHEBI:30616"/>
    </ligand>
</feature>
<dbReference type="PROSITE" id="PS51165">
    <property type="entry name" value="THUMP"/>
    <property type="match status" value="1"/>
</dbReference>
<comment type="pathway">
    <text evidence="2 19">Cofactor biosynthesis; thiamine diphosphate biosynthesis.</text>
</comment>
<evidence type="ECO:0000256" key="6">
    <source>
        <dbReference type="ARBA" id="ARBA00022741"/>
    </source>
</evidence>
<dbReference type="SMART" id="SM00981">
    <property type="entry name" value="THUMP"/>
    <property type="match status" value="1"/>
</dbReference>
<evidence type="ECO:0000313" key="21">
    <source>
        <dbReference type="EMBL" id="TKH42170.1"/>
    </source>
</evidence>
<comment type="catalytic activity">
    <reaction evidence="11 19">
        <text>[ThiS sulfur-carrier protein]-C-terminal Gly-Gly-AMP + S-sulfanyl-L-cysteinyl-[cysteine desulfurase] + AH2 = [ThiS sulfur-carrier protein]-C-terminal-Gly-aminoethanethioate + L-cysteinyl-[cysteine desulfurase] + A + AMP + 2 H(+)</text>
        <dbReference type="Rhea" id="RHEA:43340"/>
        <dbReference type="Rhea" id="RHEA-COMP:12157"/>
        <dbReference type="Rhea" id="RHEA-COMP:12158"/>
        <dbReference type="Rhea" id="RHEA-COMP:12910"/>
        <dbReference type="Rhea" id="RHEA-COMP:19908"/>
        <dbReference type="ChEBI" id="CHEBI:13193"/>
        <dbReference type="ChEBI" id="CHEBI:15378"/>
        <dbReference type="ChEBI" id="CHEBI:17499"/>
        <dbReference type="ChEBI" id="CHEBI:29950"/>
        <dbReference type="ChEBI" id="CHEBI:61963"/>
        <dbReference type="ChEBI" id="CHEBI:90618"/>
        <dbReference type="ChEBI" id="CHEBI:232372"/>
        <dbReference type="ChEBI" id="CHEBI:456215"/>
    </reaction>
</comment>